<sequence>MDSDSGDEREEHSPATAAAPTPRGPTRAQLERSKILDALEDANVQVPAGVLPVTRNLTPAQKLRKKELRDELHRLKFLEDEYREELNRKKDEWTSSRKELVDQLVALDESYKTNIELDEKRLADVDSEIKDVVMELKNLIIDALEDAGIVIPEGVLPPTRDLTEGQKLRKKELREEITRLKELEREHNEALQVKTEQWDTARRALVATLERHDSERQESFAPDYKLSKELDEKIKSAVSEIKGLV</sequence>
<gene>
    <name evidence="3" type="ORF">BO88DRAFT_453102</name>
</gene>
<reference evidence="3" key="1">
    <citation type="submission" date="2016-12" db="EMBL/GenBank/DDBJ databases">
        <title>The genomes of Aspergillus section Nigri reveals drivers in fungal speciation.</title>
        <authorList>
            <consortium name="DOE Joint Genome Institute"/>
            <person name="Vesth T.C."/>
            <person name="Nybo J."/>
            <person name="Theobald S."/>
            <person name="Brandl J."/>
            <person name="Frisvad J.C."/>
            <person name="Nielsen K.F."/>
            <person name="Lyhne E.K."/>
            <person name="Kogle M.E."/>
            <person name="Kuo A."/>
            <person name="Riley R."/>
            <person name="Clum A."/>
            <person name="Nolan M."/>
            <person name="Lipzen A."/>
            <person name="Salamov A."/>
            <person name="Henrissat B."/>
            <person name="Wiebenga A."/>
            <person name="De Vries R.P."/>
            <person name="Grigoriev I.V."/>
            <person name="Mortensen U.H."/>
            <person name="Andersen M.R."/>
            <person name="Baker S.E."/>
        </authorList>
    </citation>
    <scope>NUCLEOTIDE SEQUENCE [LARGE SCALE GENOMIC DNA]</scope>
    <source>
        <strain evidence="3">CBS 113365</strain>
    </source>
</reference>
<evidence type="ECO:0000256" key="2">
    <source>
        <dbReference type="SAM" id="MobiDB-lite"/>
    </source>
</evidence>
<organism evidence="3 4">
    <name type="scientific">Aspergillus vadensis (strain CBS 113365 / IMI 142717 / IBT 24658)</name>
    <dbReference type="NCBI Taxonomy" id="1448311"/>
    <lineage>
        <taxon>Eukaryota</taxon>
        <taxon>Fungi</taxon>
        <taxon>Dikarya</taxon>
        <taxon>Ascomycota</taxon>
        <taxon>Pezizomycotina</taxon>
        <taxon>Eurotiomycetes</taxon>
        <taxon>Eurotiomycetidae</taxon>
        <taxon>Eurotiales</taxon>
        <taxon>Aspergillaceae</taxon>
        <taxon>Aspergillus</taxon>
        <taxon>Aspergillus subgen. Circumdati</taxon>
    </lineage>
</organism>
<dbReference type="Proteomes" id="UP000248405">
    <property type="component" value="Unassembled WGS sequence"/>
</dbReference>
<feature type="compositionally biased region" description="Low complexity" evidence="2">
    <location>
        <begin position="14"/>
        <end position="28"/>
    </location>
</feature>
<dbReference type="EMBL" id="KZ821622">
    <property type="protein sequence ID" value="PYH70119.1"/>
    <property type="molecule type" value="Genomic_DNA"/>
</dbReference>
<keyword evidence="4" id="KW-1185">Reference proteome</keyword>
<name>A0A319BCT6_ASPVC</name>
<feature type="coiled-coil region" evidence="1">
    <location>
        <begin position="163"/>
        <end position="193"/>
    </location>
</feature>
<accession>A0A319BCT6</accession>
<feature type="region of interest" description="Disordered" evidence="2">
    <location>
        <begin position="1"/>
        <end position="29"/>
    </location>
</feature>
<dbReference type="AlphaFoldDB" id="A0A319BCT6"/>
<dbReference type="OrthoDB" id="4500329at2759"/>
<evidence type="ECO:0000256" key="1">
    <source>
        <dbReference type="SAM" id="Coils"/>
    </source>
</evidence>
<protein>
    <submittedName>
        <fullName evidence="3">Uncharacterized protein</fullName>
    </submittedName>
</protein>
<evidence type="ECO:0000313" key="3">
    <source>
        <dbReference type="EMBL" id="PYH70119.1"/>
    </source>
</evidence>
<dbReference type="GeneID" id="37215320"/>
<keyword evidence="1" id="KW-0175">Coiled coil</keyword>
<evidence type="ECO:0000313" key="4">
    <source>
        <dbReference type="Proteomes" id="UP000248405"/>
    </source>
</evidence>
<dbReference type="RefSeq" id="XP_025563913.1">
    <property type="nucleotide sequence ID" value="XM_025710728.1"/>
</dbReference>
<feature type="coiled-coil region" evidence="1">
    <location>
        <begin position="65"/>
        <end position="103"/>
    </location>
</feature>
<proteinExistence type="predicted"/>